<dbReference type="EMBL" id="JAIWYP010000002">
    <property type="protein sequence ID" value="KAH3863976.1"/>
    <property type="molecule type" value="Genomic_DNA"/>
</dbReference>
<protein>
    <submittedName>
        <fullName evidence="1">Uncharacterized protein</fullName>
    </submittedName>
</protein>
<gene>
    <name evidence="1" type="ORF">DPMN_026984</name>
</gene>
<comment type="caution">
    <text evidence="1">The sequence shown here is derived from an EMBL/GenBank/DDBJ whole genome shotgun (WGS) entry which is preliminary data.</text>
</comment>
<keyword evidence="2" id="KW-1185">Reference proteome</keyword>
<accession>A0A9D4LTX6</accession>
<reference evidence="1" key="1">
    <citation type="journal article" date="2019" name="bioRxiv">
        <title>The Genome of the Zebra Mussel, Dreissena polymorpha: A Resource for Invasive Species Research.</title>
        <authorList>
            <person name="McCartney M.A."/>
            <person name="Auch B."/>
            <person name="Kono T."/>
            <person name="Mallez S."/>
            <person name="Zhang Y."/>
            <person name="Obille A."/>
            <person name="Becker A."/>
            <person name="Abrahante J.E."/>
            <person name="Garbe J."/>
            <person name="Badalamenti J.P."/>
            <person name="Herman A."/>
            <person name="Mangelson H."/>
            <person name="Liachko I."/>
            <person name="Sullivan S."/>
            <person name="Sone E.D."/>
            <person name="Koren S."/>
            <person name="Silverstein K.A.T."/>
            <person name="Beckman K.B."/>
            <person name="Gohl D.M."/>
        </authorList>
    </citation>
    <scope>NUCLEOTIDE SEQUENCE</scope>
    <source>
        <strain evidence="1">Duluth1</strain>
        <tissue evidence="1">Whole animal</tissue>
    </source>
</reference>
<organism evidence="1 2">
    <name type="scientific">Dreissena polymorpha</name>
    <name type="common">Zebra mussel</name>
    <name type="synonym">Mytilus polymorpha</name>
    <dbReference type="NCBI Taxonomy" id="45954"/>
    <lineage>
        <taxon>Eukaryota</taxon>
        <taxon>Metazoa</taxon>
        <taxon>Spiralia</taxon>
        <taxon>Lophotrochozoa</taxon>
        <taxon>Mollusca</taxon>
        <taxon>Bivalvia</taxon>
        <taxon>Autobranchia</taxon>
        <taxon>Heteroconchia</taxon>
        <taxon>Euheterodonta</taxon>
        <taxon>Imparidentia</taxon>
        <taxon>Neoheterodontei</taxon>
        <taxon>Myida</taxon>
        <taxon>Dreissenoidea</taxon>
        <taxon>Dreissenidae</taxon>
        <taxon>Dreissena</taxon>
    </lineage>
</organism>
<dbReference type="Proteomes" id="UP000828390">
    <property type="component" value="Unassembled WGS sequence"/>
</dbReference>
<name>A0A9D4LTX6_DREPO</name>
<dbReference type="AlphaFoldDB" id="A0A9D4LTX6"/>
<evidence type="ECO:0000313" key="2">
    <source>
        <dbReference type="Proteomes" id="UP000828390"/>
    </source>
</evidence>
<evidence type="ECO:0000313" key="1">
    <source>
        <dbReference type="EMBL" id="KAH3863976.1"/>
    </source>
</evidence>
<proteinExistence type="predicted"/>
<sequence>MTDEADIAVILALLAGFLLRKVDNQRLGSLSGLLLHQPDLLDISVIPGVVSPKCFISLYYLLPQSFLPAHFFGTHLL</sequence>
<reference evidence="1" key="2">
    <citation type="submission" date="2020-11" db="EMBL/GenBank/DDBJ databases">
        <authorList>
            <person name="McCartney M.A."/>
            <person name="Auch B."/>
            <person name="Kono T."/>
            <person name="Mallez S."/>
            <person name="Becker A."/>
            <person name="Gohl D.M."/>
            <person name="Silverstein K.A.T."/>
            <person name="Koren S."/>
            <person name="Bechman K.B."/>
            <person name="Herman A."/>
            <person name="Abrahante J.E."/>
            <person name="Garbe J."/>
        </authorList>
    </citation>
    <scope>NUCLEOTIDE SEQUENCE</scope>
    <source>
        <strain evidence="1">Duluth1</strain>
        <tissue evidence="1">Whole animal</tissue>
    </source>
</reference>